<dbReference type="Pfam" id="PF01791">
    <property type="entry name" value="DeoC"/>
    <property type="match status" value="1"/>
</dbReference>
<dbReference type="UniPathway" id="UPA00002">
    <property type="reaction ID" value="UER00468"/>
</dbReference>
<comment type="caution">
    <text evidence="10">The sequence shown here is derived from an EMBL/GenBank/DDBJ whole genome shotgun (WGS) entry which is preliminary data.</text>
</comment>
<evidence type="ECO:0000313" key="9">
    <source>
        <dbReference type="EMBL" id="RWS03801.1"/>
    </source>
</evidence>
<dbReference type="EC" id="4.1.2.4" evidence="3"/>
<dbReference type="EMBL" id="NCKU01004735">
    <property type="protein sequence ID" value="RWS05502.1"/>
    <property type="molecule type" value="Genomic_DNA"/>
</dbReference>
<comment type="catalytic activity">
    <reaction evidence="8">
        <text>2-deoxy-D-ribose 5-phosphate = D-glyceraldehyde 3-phosphate + acetaldehyde</text>
        <dbReference type="Rhea" id="RHEA:12821"/>
        <dbReference type="ChEBI" id="CHEBI:15343"/>
        <dbReference type="ChEBI" id="CHEBI:59776"/>
        <dbReference type="ChEBI" id="CHEBI:62877"/>
        <dbReference type="EC" id="4.1.2.4"/>
    </reaction>
</comment>
<evidence type="ECO:0000256" key="6">
    <source>
        <dbReference type="ARBA" id="ARBA00031814"/>
    </source>
</evidence>
<dbReference type="GO" id="GO:0016052">
    <property type="term" value="P:carbohydrate catabolic process"/>
    <property type="evidence" value="ECO:0007669"/>
    <property type="project" value="TreeGrafter"/>
</dbReference>
<dbReference type="EMBL" id="NCKU01006144">
    <property type="protein sequence ID" value="RWS03801.1"/>
    <property type="molecule type" value="Genomic_DNA"/>
</dbReference>
<keyword evidence="5" id="KW-0704">Schiff base</keyword>
<dbReference type="OrthoDB" id="70823at2759"/>
<accession>A0A3S3NQC6</accession>
<keyword evidence="13" id="KW-1185">Reference proteome</keyword>
<dbReference type="STRING" id="1965070.A0A3S3NQC6"/>
<evidence type="ECO:0000256" key="2">
    <source>
        <dbReference type="ARBA" id="ARBA00009473"/>
    </source>
</evidence>
<dbReference type="GO" id="GO:0005737">
    <property type="term" value="C:cytoplasm"/>
    <property type="evidence" value="ECO:0007669"/>
    <property type="project" value="InterPro"/>
</dbReference>
<evidence type="ECO:0000313" key="10">
    <source>
        <dbReference type="EMBL" id="RWS04014.1"/>
    </source>
</evidence>
<sequence length="327" mass="36134">MSDYSNQVCNKSLAFDSKWFQNVCINSAAVKCNVAAIKNETKCVNSEKKIKTLLKAIELIDLTTLAGDDTPVCVERLCIRAIKPLRKHLVDKLVGLDKLKQAPKVAAVCVYPSRVKDCVDTFEKLNSRVNIASVATGFPSGQYPLTSRLKEIEYAIKQGANEIDIVINRNYALNGDWAKVYDEVREMRNLCGEKAHLKAIIEAGELGSLSNVYKASIASMLAGADFVKTSTGKVAINATLPIGLVMTRAIWDFYVATGIKVGFKPAGGLRTGNDAIEWLKLVYTELGEEWLNADLLRFGASSLLNNIERDLFRLIYGRSPHDYEVSF</sequence>
<dbReference type="InterPro" id="IPR011343">
    <property type="entry name" value="DeoC"/>
</dbReference>
<dbReference type="EMBL" id="NCKU01005942">
    <property type="protein sequence ID" value="RWS04014.1"/>
    <property type="molecule type" value="Genomic_DNA"/>
</dbReference>
<evidence type="ECO:0000313" key="11">
    <source>
        <dbReference type="EMBL" id="RWS05502.1"/>
    </source>
</evidence>
<dbReference type="InterPro" id="IPR013785">
    <property type="entry name" value="Aldolase_TIM"/>
</dbReference>
<dbReference type="NCBIfam" id="TIGR00126">
    <property type="entry name" value="deoC"/>
    <property type="match status" value="1"/>
</dbReference>
<evidence type="ECO:0000256" key="4">
    <source>
        <dbReference type="ARBA" id="ARBA00023239"/>
    </source>
</evidence>
<dbReference type="SMART" id="SM01133">
    <property type="entry name" value="DeoC"/>
    <property type="match status" value="1"/>
</dbReference>
<dbReference type="EMBL" id="NCKU01004733">
    <property type="protein sequence ID" value="RWS05506.1"/>
    <property type="molecule type" value="Genomic_DNA"/>
</dbReference>
<evidence type="ECO:0000313" key="12">
    <source>
        <dbReference type="EMBL" id="RWS05506.1"/>
    </source>
</evidence>
<dbReference type="SUPFAM" id="SSF51569">
    <property type="entry name" value="Aldolase"/>
    <property type="match status" value="1"/>
</dbReference>
<dbReference type="GO" id="GO:0009264">
    <property type="term" value="P:deoxyribonucleotide catabolic process"/>
    <property type="evidence" value="ECO:0007669"/>
    <property type="project" value="InterPro"/>
</dbReference>
<name>A0A3S3NQC6_9ACAR</name>
<reference evidence="10" key="2">
    <citation type="submission" date="2018-11" db="EMBL/GenBank/DDBJ databases">
        <title>Trombidioid mite genomics.</title>
        <authorList>
            <person name="Dong X."/>
        </authorList>
    </citation>
    <scope>NUCLEOTIDE SEQUENCE</scope>
    <source>
        <strain evidence="10">UoL-WK</strain>
    </source>
</reference>
<dbReference type="PANTHER" id="PTHR10889:SF3">
    <property type="entry name" value="DEOXYRIBOSE-PHOSPHATE ALDOLASE"/>
    <property type="match status" value="1"/>
</dbReference>
<dbReference type="AlphaFoldDB" id="A0A3S3NQC6"/>
<organism evidence="10 13">
    <name type="scientific">Dinothrombium tinctorium</name>
    <dbReference type="NCBI Taxonomy" id="1965070"/>
    <lineage>
        <taxon>Eukaryota</taxon>
        <taxon>Metazoa</taxon>
        <taxon>Ecdysozoa</taxon>
        <taxon>Arthropoda</taxon>
        <taxon>Chelicerata</taxon>
        <taxon>Arachnida</taxon>
        <taxon>Acari</taxon>
        <taxon>Acariformes</taxon>
        <taxon>Trombidiformes</taxon>
        <taxon>Prostigmata</taxon>
        <taxon>Anystina</taxon>
        <taxon>Parasitengona</taxon>
        <taxon>Trombidioidea</taxon>
        <taxon>Trombidiidae</taxon>
        <taxon>Dinothrombium</taxon>
    </lineage>
</organism>
<dbReference type="GO" id="GO:0004139">
    <property type="term" value="F:deoxyribose-phosphate aldolase activity"/>
    <property type="evidence" value="ECO:0007669"/>
    <property type="project" value="UniProtKB-EC"/>
</dbReference>
<evidence type="ECO:0000256" key="7">
    <source>
        <dbReference type="ARBA" id="ARBA00032755"/>
    </source>
</evidence>
<dbReference type="GO" id="GO:0046386">
    <property type="term" value="P:deoxyribose phosphate catabolic process"/>
    <property type="evidence" value="ECO:0007669"/>
    <property type="project" value="UniProtKB-UniPathway"/>
</dbReference>
<evidence type="ECO:0000256" key="5">
    <source>
        <dbReference type="ARBA" id="ARBA00023270"/>
    </source>
</evidence>
<evidence type="ECO:0000256" key="8">
    <source>
        <dbReference type="ARBA" id="ARBA00048791"/>
    </source>
</evidence>
<dbReference type="InterPro" id="IPR002915">
    <property type="entry name" value="DeoC/FbaB/LacD_aldolase"/>
</dbReference>
<evidence type="ECO:0000256" key="1">
    <source>
        <dbReference type="ARBA" id="ARBA00004816"/>
    </source>
</evidence>
<proteinExistence type="inferred from homology"/>
<gene>
    <name evidence="9" type="ORF">B4U79_01238</name>
    <name evidence="10" type="ORF">B4U79_12100</name>
    <name evidence="11" type="ORF">B4U79_13605</name>
    <name evidence="12" type="ORF">B4U79_14446</name>
</gene>
<dbReference type="PANTHER" id="PTHR10889">
    <property type="entry name" value="DEOXYRIBOSE-PHOSPHATE ALDOLASE"/>
    <property type="match status" value="1"/>
</dbReference>
<reference evidence="10 13" key="1">
    <citation type="journal article" date="2018" name="Gigascience">
        <title>Genomes of trombidid mites reveal novel predicted allergens and laterally-transferred genes associated with secondary metabolism.</title>
        <authorList>
            <person name="Dong X."/>
            <person name="Chaisiri K."/>
            <person name="Xia D."/>
            <person name="Armstrong S.D."/>
            <person name="Fang Y."/>
            <person name="Donnelly M.J."/>
            <person name="Kadowaki T."/>
            <person name="McGarry J.W."/>
            <person name="Darby A.C."/>
            <person name="Makepeace B.L."/>
        </authorList>
    </citation>
    <scope>NUCLEOTIDE SEQUENCE [LARGE SCALE GENOMIC DNA]</scope>
    <source>
        <strain evidence="10">UoL-WK</strain>
    </source>
</reference>
<protein>
    <recommendedName>
        <fullName evidence="3">deoxyribose-phosphate aldolase</fullName>
        <ecNumber evidence="3">4.1.2.4</ecNumber>
    </recommendedName>
    <alternativeName>
        <fullName evidence="7">2-deoxy-D-ribose 5-phosphate aldolase</fullName>
    </alternativeName>
    <alternativeName>
        <fullName evidence="6">Phosphodeoxyriboaldolase</fullName>
    </alternativeName>
</protein>
<comment type="similarity">
    <text evidence="2">Belongs to the DeoC/FbaB aldolase family. DeoC type 2 subfamily.</text>
</comment>
<evidence type="ECO:0000313" key="13">
    <source>
        <dbReference type="Proteomes" id="UP000285301"/>
    </source>
</evidence>
<evidence type="ECO:0000256" key="3">
    <source>
        <dbReference type="ARBA" id="ARBA00012515"/>
    </source>
</evidence>
<dbReference type="Gene3D" id="3.20.20.70">
    <property type="entry name" value="Aldolase class I"/>
    <property type="match status" value="1"/>
</dbReference>
<keyword evidence="4" id="KW-0456">Lyase</keyword>
<comment type="pathway">
    <text evidence="1">Carbohydrate degradation; 2-deoxy-D-ribose 1-phosphate degradation; D-glyceraldehyde 3-phosphate and acetaldehyde from 2-deoxy-alpha-D-ribose 1-phosphate: step 2/2.</text>
</comment>
<dbReference type="Proteomes" id="UP000285301">
    <property type="component" value="Unassembled WGS sequence"/>
</dbReference>
<dbReference type="CDD" id="cd00959">
    <property type="entry name" value="DeoC"/>
    <property type="match status" value="1"/>
</dbReference>